<evidence type="ECO:0000313" key="1">
    <source>
        <dbReference type="EMBL" id="KDQ53014.1"/>
    </source>
</evidence>
<evidence type="ECO:0000313" key="2">
    <source>
        <dbReference type="Proteomes" id="UP000027265"/>
    </source>
</evidence>
<protein>
    <submittedName>
        <fullName evidence="1">Uncharacterized protein</fullName>
    </submittedName>
</protein>
<reference evidence="2" key="1">
    <citation type="journal article" date="2014" name="Proc. Natl. Acad. Sci. U.S.A.">
        <title>Extensive sampling of basidiomycete genomes demonstrates inadequacy of the white-rot/brown-rot paradigm for wood decay fungi.</title>
        <authorList>
            <person name="Riley R."/>
            <person name="Salamov A.A."/>
            <person name="Brown D.W."/>
            <person name="Nagy L.G."/>
            <person name="Floudas D."/>
            <person name="Held B.W."/>
            <person name="Levasseur A."/>
            <person name="Lombard V."/>
            <person name="Morin E."/>
            <person name="Otillar R."/>
            <person name="Lindquist E.A."/>
            <person name="Sun H."/>
            <person name="LaButti K.M."/>
            <person name="Schmutz J."/>
            <person name="Jabbour D."/>
            <person name="Luo H."/>
            <person name="Baker S.E."/>
            <person name="Pisabarro A.G."/>
            <person name="Walton J.D."/>
            <person name="Blanchette R.A."/>
            <person name="Henrissat B."/>
            <person name="Martin F."/>
            <person name="Cullen D."/>
            <person name="Hibbett D.S."/>
            <person name="Grigoriev I.V."/>
        </authorList>
    </citation>
    <scope>NUCLEOTIDE SEQUENCE [LARGE SCALE GENOMIC DNA]</scope>
    <source>
        <strain evidence="2">MUCL 33604</strain>
    </source>
</reference>
<proteinExistence type="predicted"/>
<dbReference type="EMBL" id="KL197736">
    <property type="protein sequence ID" value="KDQ53014.1"/>
    <property type="molecule type" value="Genomic_DNA"/>
</dbReference>
<dbReference type="AlphaFoldDB" id="A0A067PE35"/>
<dbReference type="Proteomes" id="UP000027265">
    <property type="component" value="Unassembled WGS sequence"/>
</dbReference>
<sequence length="210" mass="23254">MEKAATIHAHTNRQFANWAGVAGTRPKIGAGISPRTSEIVSYKLRESRADDIVLVDIPEGDALFTALLCLKDWLKTNYPGVPLGGLFYFHKTTDNRLTYISQKPAEKESPDRGDDFSSKIVIVTTMSNSTAGERRDAGEVELAKEWKDKLGWSLTIRPFQETKESANQVLDTLDDLCRGNITNRKKSRSVGVVTGCRISKSLDSNLNPIL</sequence>
<organism evidence="1 2">
    <name type="scientific">Jaapia argillacea MUCL 33604</name>
    <dbReference type="NCBI Taxonomy" id="933084"/>
    <lineage>
        <taxon>Eukaryota</taxon>
        <taxon>Fungi</taxon>
        <taxon>Dikarya</taxon>
        <taxon>Basidiomycota</taxon>
        <taxon>Agaricomycotina</taxon>
        <taxon>Agaricomycetes</taxon>
        <taxon>Agaricomycetidae</taxon>
        <taxon>Jaapiales</taxon>
        <taxon>Jaapiaceae</taxon>
        <taxon>Jaapia</taxon>
    </lineage>
</organism>
<name>A0A067PE35_9AGAM</name>
<accession>A0A067PE35</accession>
<gene>
    <name evidence="1" type="ORF">JAAARDRAFT_50006</name>
</gene>
<keyword evidence="2" id="KW-1185">Reference proteome</keyword>
<dbReference type="InParanoid" id="A0A067PE35"/>
<dbReference type="HOGENOM" id="CLU_1310308_0_0_1"/>